<accession>A0A9W9HFT5</accession>
<feature type="transmembrane region" description="Helical" evidence="2">
    <location>
        <begin position="320"/>
        <end position="346"/>
    </location>
</feature>
<dbReference type="PROSITE" id="PS50820">
    <property type="entry name" value="LCCL"/>
    <property type="match status" value="1"/>
</dbReference>
<dbReference type="PANTHER" id="PTHR31331:SF1">
    <property type="entry name" value="CYSTEINE RICH SECRETORY PROTEIN LCCL DOMAIN CONTAINING 2"/>
    <property type="match status" value="1"/>
</dbReference>
<gene>
    <name evidence="4" type="ORF">N7515_000641</name>
</gene>
<evidence type="ECO:0000259" key="3">
    <source>
        <dbReference type="PROSITE" id="PS50820"/>
    </source>
</evidence>
<dbReference type="SMART" id="SM00603">
    <property type="entry name" value="LCCL"/>
    <property type="match status" value="1"/>
</dbReference>
<dbReference type="Gene3D" id="2.170.130.20">
    <property type="entry name" value="LCCL-like domain"/>
    <property type="match status" value="1"/>
</dbReference>
<evidence type="ECO:0000313" key="4">
    <source>
        <dbReference type="EMBL" id="KAJ5146077.1"/>
    </source>
</evidence>
<feature type="compositionally biased region" description="Basic and acidic residues" evidence="1">
    <location>
        <begin position="33"/>
        <end position="53"/>
    </location>
</feature>
<dbReference type="PANTHER" id="PTHR31331">
    <property type="entry name" value="LCCL DOMAIN PROTEIN (AFU_ORTHOLOGUE AFUA_5G08630)"/>
    <property type="match status" value="1"/>
</dbReference>
<dbReference type="RefSeq" id="XP_056526551.1">
    <property type="nucleotide sequence ID" value="XM_056661385.1"/>
</dbReference>
<dbReference type="EMBL" id="JAPQKL010000001">
    <property type="protein sequence ID" value="KAJ5146077.1"/>
    <property type="molecule type" value="Genomic_DNA"/>
</dbReference>
<reference evidence="4" key="1">
    <citation type="submission" date="2022-11" db="EMBL/GenBank/DDBJ databases">
        <authorList>
            <person name="Petersen C."/>
        </authorList>
    </citation>
    <scope>NUCLEOTIDE SEQUENCE</scope>
    <source>
        <strain evidence="4">IBT 22155</strain>
    </source>
</reference>
<dbReference type="InterPro" id="IPR004043">
    <property type="entry name" value="LCCL"/>
</dbReference>
<keyword evidence="2" id="KW-0812">Transmembrane</keyword>
<proteinExistence type="predicted"/>
<feature type="region of interest" description="Disordered" evidence="1">
    <location>
        <begin position="1"/>
        <end position="67"/>
    </location>
</feature>
<dbReference type="InterPro" id="IPR036609">
    <property type="entry name" value="LCCL_sf"/>
</dbReference>
<comment type="caution">
    <text evidence="4">The sequence shown here is derived from an EMBL/GenBank/DDBJ whole genome shotgun (WGS) entry which is preliminary data.</text>
</comment>
<keyword evidence="2" id="KW-0472">Membrane</keyword>
<dbReference type="OrthoDB" id="441660at2759"/>
<feature type="transmembrane region" description="Helical" evidence="2">
    <location>
        <begin position="367"/>
        <end position="391"/>
    </location>
</feature>
<feature type="transmembrane region" description="Helical" evidence="2">
    <location>
        <begin position="471"/>
        <end position="491"/>
    </location>
</feature>
<keyword evidence="5" id="KW-1185">Reference proteome</keyword>
<feature type="transmembrane region" description="Helical" evidence="2">
    <location>
        <begin position="442"/>
        <end position="459"/>
    </location>
</feature>
<organism evidence="4 5">
    <name type="scientific">Penicillium bovifimosum</name>
    <dbReference type="NCBI Taxonomy" id="126998"/>
    <lineage>
        <taxon>Eukaryota</taxon>
        <taxon>Fungi</taxon>
        <taxon>Dikarya</taxon>
        <taxon>Ascomycota</taxon>
        <taxon>Pezizomycotina</taxon>
        <taxon>Eurotiomycetes</taxon>
        <taxon>Eurotiomycetidae</taxon>
        <taxon>Eurotiales</taxon>
        <taxon>Aspergillaceae</taxon>
        <taxon>Penicillium</taxon>
    </lineage>
</organism>
<dbReference type="GeneID" id="81400555"/>
<evidence type="ECO:0000256" key="2">
    <source>
        <dbReference type="SAM" id="Phobius"/>
    </source>
</evidence>
<evidence type="ECO:0000256" key="1">
    <source>
        <dbReference type="SAM" id="MobiDB-lite"/>
    </source>
</evidence>
<evidence type="ECO:0000313" key="5">
    <source>
        <dbReference type="Proteomes" id="UP001149079"/>
    </source>
</evidence>
<name>A0A9W9HFT5_9EURO</name>
<keyword evidence="2" id="KW-1133">Transmembrane helix</keyword>
<dbReference type="AlphaFoldDB" id="A0A9W9HFT5"/>
<sequence length="673" mass="74216">MQSRPESPGQGPARSPSPTPANPPTSDYPLQEIKTHYKDDQARDSDELSRDLESGDAPLLPSDQPGMEDVKTREKFVQDPPFSCTPTGFCRWLRGPKPPHVYHIHPWFPQLQAAPARLIDERFPRRSSKIALLFGGLVFWIVVFFLWLKVSVAGQDVPGYGRPVKLSCHHRLWSNGTNCGLNGDLCRPFEDQSFAFQCPSGCAAAILLEPYIVGDQELNYRPLVVGGGPSQQDGQTSGLYRGDSSICASALHAGLIDDATGGCGILDRTGEQKNFQSVSQNGIESIEFLSSFPMSLQLSKDATSPGSDEAKPIKCSDARWSLFTFTLIYTILLSLVVTSAPAYYSMMYFIVWFQVAMASDPPSMGSLYDLVSIALGRFLPGAFVGFALYYFCVRHTLRDLDAHWDKTVLWLGGCWVGALNTDTFDRIPISRLTPHDIQQQPGALTALIIVVGTLIVIAFGQAHCFRREGRFFPTISIYGVLVAVVLILVAVPHMNLRIHHYILSLLFLPGTTLQTRPSLLYSGILVGLFINGIARWGFDSILQTPGALLDGAKLGTVPPKIYPPSLTDTDNLVFSFPDLEPHADGLSVMVNDVVRYQAFRPKDGQHLPDFTWSRTYDDELEYFRFGLVHTNALGGLWYEDFSLPAVWGVDGNFVFPDPEIPNPEGSEAGSESA</sequence>
<dbReference type="SUPFAM" id="SSF69848">
    <property type="entry name" value="LCCL domain"/>
    <property type="match status" value="1"/>
</dbReference>
<feature type="domain" description="LCCL" evidence="3">
    <location>
        <begin position="184"/>
        <end position="286"/>
    </location>
</feature>
<protein>
    <recommendedName>
        <fullName evidence="3">LCCL domain-containing protein</fullName>
    </recommendedName>
</protein>
<dbReference type="Proteomes" id="UP001149079">
    <property type="component" value="Unassembled WGS sequence"/>
</dbReference>
<dbReference type="Pfam" id="PF03815">
    <property type="entry name" value="LCCL"/>
    <property type="match status" value="1"/>
</dbReference>
<feature type="transmembrane region" description="Helical" evidence="2">
    <location>
        <begin position="519"/>
        <end position="538"/>
    </location>
</feature>
<reference evidence="4" key="2">
    <citation type="journal article" date="2023" name="IMA Fungus">
        <title>Comparative genomic study of the Penicillium genus elucidates a diverse pangenome and 15 lateral gene transfer events.</title>
        <authorList>
            <person name="Petersen C."/>
            <person name="Sorensen T."/>
            <person name="Nielsen M.R."/>
            <person name="Sondergaard T.E."/>
            <person name="Sorensen J.L."/>
            <person name="Fitzpatrick D.A."/>
            <person name="Frisvad J.C."/>
            <person name="Nielsen K.L."/>
        </authorList>
    </citation>
    <scope>NUCLEOTIDE SEQUENCE</scope>
    <source>
        <strain evidence="4">IBT 22155</strain>
    </source>
</reference>
<feature type="transmembrane region" description="Helical" evidence="2">
    <location>
        <begin position="130"/>
        <end position="148"/>
    </location>
</feature>
<dbReference type="InterPro" id="IPR051957">
    <property type="entry name" value="CRISP-LCCL_domain"/>
</dbReference>